<organism evidence="2 5">
    <name type="scientific">Parabacteroides distasonis</name>
    <dbReference type="NCBI Taxonomy" id="823"/>
    <lineage>
        <taxon>Bacteria</taxon>
        <taxon>Pseudomonadati</taxon>
        <taxon>Bacteroidota</taxon>
        <taxon>Bacteroidia</taxon>
        <taxon>Bacteroidales</taxon>
        <taxon>Tannerellaceae</taxon>
        <taxon>Parabacteroides</taxon>
    </lineage>
</organism>
<evidence type="ECO:0000313" key="4">
    <source>
        <dbReference type="EMBL" id="MRZ06896.1"/>
    </source>
</evidence>
<dbReference type="GO" id="GO:0000166">
    <property type="term" value="F:nucleotide binding"/>
    <property type="evidence" value="ECO:0007669"/>
    <property type="project" value="InterPro"/>
</dbReference>
<evidence type="ECO:0000259" key="1">
    <source>
        <dbReference type="Pfam" id="PF01408"/>
    </source>
</evidence>
<sequence>MIKIGLIGYNEGNGHPYSFSAIINGYDREFMSQCPYRVIYKYLSSRPSDELGLEEMQVTHIWCPDIQVAKDIARCSKIDHVVENYEDMLGVVDAVIIARDDVGSHYEIARFFLDNEKYVMVDKPLTIDEDQLRYYIPFLERGKLLSASGLRYKSEMRTSFYGKLEKDDVLFANAFSVLDWCKYAIHVLEGVTPIMGADIVDVKSLHSGDNLCAKIEYKNDKYLMIQINKKVPIGINATFYLKNGSTCHVDFDDNFECFKYMILEFKRMIETRHWVINPQETISIIRAIIKGREYVK</sequence>
<name>A0A174QVA8_PARDI</name>
<dbReference type="EMBL" id="WKMX01000011">
    <property type="protein sequence ID" value="MRZ06896.1"/>
    <property type="molecule type" value="Genomic_DNA"/>
</dbReference>
<dbReference type="EMBL" id="CZBM01000002">
    <property type="protein sequence ID" value="CUP75851.1"/>
    <property type="molecule type" value="Genomic_DNA"/>
</dbReference>
<dbReference type="SUPFAM" id="SSF51735">
    <property type="entry name" value="NAD(P)-binding Rossmann-fold domains"/>
    <property type="match status" value="1"/>
</dbReference>
<gene>
    <name evidence="2" type="ORF">ERS852560_00641</name>
    <name evidence="4" type="ORF">GKD54_11795</name>
    <name evidence="3" type="ORF">GKD58_04860</name>
</gene>
<dbReference type="Gene3D" id="3.40.50.720">
    <property type="entry name" value="NAD(P)-binding Rossmann-like Domain"/>
    <property type="match status" value="1"/>
</dbReference>
<reference evidence="2 5" key="1">
    <citation type="submission" date="2015-09" db="EMBL/GenBank/DDBJ databases">
        <authorList>
            <consortium name="Pathogen Informatics"/>
        </authorList>
    </citation>
    <scope>NUCLEOTIDE SEQUENCE [LARGE SCALE GENOMIC DNA]</scope>
    <source>
        <strain evidence="2 5">2789STDY5834948</strain>
    </source>
</reference>
<evidence type="ECO:0000313" key="7">
    <source>
        <dbReference type="Proteomes" id="UP000471216"/>
    </source>
</evidence>
<dbReference type="EMBL" id="WKMW01000004">
    <property type="protein sequence ID" value="MRY83605.1"/>
    <property type="molecule type" value="Genomic_DNA"/>
</dbReference>
<evidence type="ECO:0000313" key="3">
    <source>
        <dbReference type="EMBL" id="MRY83605.1"/>
    </source>
</evidence>
<dbReference type="AlphaFoldDB" id="A0A174QVA8"/>
<evidence type="ECO:0000313" key="6">
    <source>
        <dbReference type="Proteomes" id="UP000450599"/>
    </source>
</evidence>
<dbReference type="InterPro" id="IPR000683">
    <property type="entry name" value="Gfo/Idh/MocA-like_OxRdtase_N"/>
</dbReference>
<dbReference type="Proteomes" id="UP000095332">
    <property type="component" value="Unassembled WGS sequence"/>
</dbReference>
<evidence type="ECO:0000313" key="2">
    <source>
        <dbReference type="EMBL" id="CUP75851.1"/>
    </source>
</evidence>
<dbReference type="RefSeq" id="WP_057327836.1">
    <property type="nucleotide sequence ID" value="NZ_CP143949.1"/>
</dbReference>
<dbReference type="Proteomes" id="UP000450599">
    <property type="component" value="Unassembled WGS sequence"/>
</dbReference>
<dbReference type="Pfam" id="PF01408">
    <property type="entry name" value="GFO_IDH_MocA"/>
    <property type="match status" value="1"/>
</dbReference>
<evidence type="ECO:0000313" key="5">
    <source>
        <dbReference type="Proteomes" id="UP000095332"/>
    </source>
</evidence>
<dbReference type="Proteomes" id="UP000471216">
    <property type="component" value="Unassembled WGS sequence"/>
</dbReference>
<reference evidence="6 7" key="2">
    <citation type="journal article" date="2019" name="Nat. Med.">
        <title>A library of human gut bacterial isolates paired with longitudinal multiomics data enables mechanistic microbiome research.</title>
        <authorList>
            <person name="Poyet M."/>
            <person name="Groussin M."/>
            <person name="Gibbons S.M."/>
            <person name="Avila-Pacheco J."/>
            <person name="Jiang X."/>
            <person name="Kearney S.M."/>
            <person name="Perrotta A.R."/>
            <person name="Berdy B."/>
            <person name="Zhao S."/>
            <person name="Lieberman T.D."/>
            <person name="Swanson P.K."/>
            <person name="Smith M."/>
            <person name="Roesemann S."/>
            <person name="Alexander J.E."/>
            <person name="Rich S.A."/>
            <person name="Livny J."/>
            <person name="Vlamakis H."/>
            <person name="Clish C."/>
            <person name="Bullock K."/>
            <person name="Deik A."/>
            <person name="Scott J."/>
            <person name="Pierce K.A."/>
            <person name="Xavier R.J."/>
            <person name="Alm E.J."/>
        </authorList>
    </citation>
    <scope>NUCLEOTIDE SEQUENCE [LARGE SCALE GENOMIC DNA]</scope>
    <source>
        <strain evidence="4 7">BIOML-A10</strain>
        <strain evidence="3 6">BIOML-A11</strain>
    </source>
</reference>
<accession>A0A174QVA8</accession>
<feature type="domain" description="Gfo/Idh/MocA-like oxidoreductase N-terminal" evidence="1">
    <location>
        <begin position="53"/>
        <end position="129"/>
    </location>
</feature>
<protein>
    <submittedName>
        <fullName evidence="2">Oxidoreductase family, NAD-binding Rossmann fold</fullName>
    </submittedName>
</protein>
<proteinExistence type="predicted"/>
<dbReference type="InterPro" id="IPR036291">
    <property type="entry name" value="NAD(P)-bd_dom_sf"/>
</dbReference>